<sequence>MMQTVEDAFDAIGDAMKSLENHHEGMMVIDAVNSAPADHEVHKLIALAYRCTACGESGFVCEVLLNRNTGYAACPDCFTEQQMVLLEGGRA</sequence>
<organism evidence="1 2">
    <name type="scientific">Rhizobium rhizogenes</name>
    <name type="common">Agrobacterium rhizogenes</name>
    <dbReference type="NCBI Taxonomy" id="359"/>
    <lineage>
        <taxon>Bacteria</taxon>
        <taxon>Pseudomonadati</taxon>
        <taxon>Pseudomonadota</taxon>
        <taxon>Alphaproteobacteria</taxon>
        <taxon>Hyphomicrobiales</taxon>
        <taxon>Rhizobiaceae</taxon>
        <taxon>Rhizobium/Agrobacterium group</taxon>
        <taxon>Rhizobium</taxon>
    </lineage>
</organism>
<proteinExistence type="predicted"/>
<evidence type="ECO:0000313" key="1">
    <source>
        <dbReference type="EMBL" id="CAD0211217.1"/>
    </source>
</evidence>
<protein>
    <submittedName>
        <fullName evidence="1">Uncharacterized protein</fullName>
    </submittedName>
</protein>
<dbReference type="RefSeq" id="WP_065115691.1">
    <property type="nucleotide sequence ID" value="NZ_CAICSX020000001.1"/>
</dbReference>
<gene>
    <name evidence="1" type="ORF">AGRHK599_LOCUS1243</name>
</gene>
<evidence type="ECO:0000313" key="2">
    <source>
        <dbReference type="Proteomes" id="UP000528185"/>
    </source>
</evidence>
<dbReference type="EMBL" id="CAICSX020000001">
    <property type="protein sequence ID" value="CAD0211217.1"/>
    <property type="molecule type" value="Genomic_DNA"/>
</dbReference>
<comment type="caution">
    <text evidence="1">The sequence shown here is derived from an EMBL/GenBank/DDBJ whole genome shotgun (WGS) entry which is preliminary data.</text>
</comment>
<name>A0AAN2A1N2_RHIRH</name>
<reference evidence="1 2" key="1">
    <citation type="submission" date="2020-06" db="EMBL/GenBank/DDBJ databases">
        <authorList>
            <person name="De Coninck B."/>
            <person name="Ibrahim H."/>
        </authorList>
    </citation>
    <scope>NUCLEOTIDE SEQUENCE [LARGE SCALE GENOMIC DNA]</scope>
    <source>
        <strain evidence="1">Ag_rhizogenes_K599</strain>
    </source>
</reference>
<dbReference type="KEGG" id="aro:B0909_05465"/>
<accession>A0AAN2A1N2</accession>
<dbReference type="AlphaFoldDB" id="A0AAN2A1N2"/>
<dbReference type="Proteomes" id="UP000528185">
    <property type="component" value="Unassembled WGS sequence"/>
</dbReference>